<evidence type="ECO:0000313" key="3">
    <source>
        <dbReference type="Proteomes" id="UP001447842"/>
    </source>
</evidence>
<keyword evidence="3" id="KW-1185">Reference proteome</keyword>
<feature type="transmembrane region" description="Helical" evidence="1">
    <location>
        <begin position="15"/>
        <end position="33"/>
    </location>
</feature>
<dbReference type="RefSeq" id="WP_345973126.1">
    <property type="nucleotide sequence ID" value="NZ_CP147920.1"/>
</dbReference>
<protein>
    <recommendedName>
        <fullName evidence="4">Zinc ribbon domain-containing protein</fullName>
    </recommendedName>
</protein>
<evidence type="ECO:0008006" key="4">
    <source>
        <dbReference type="Google" id="ProtNLM"/>
    </source>
</evidence>
<proteinExistence type="predicted"/>
<feature type="transmembrane region" description="Helical" evidence="1">
    <location>
        <begin position="39"/>
        <end position="60"/>
    </location>
</feature>
<dbReference type="EMBL" id="CP147920">
    <property type="protein sequence ID" value="XAU15770.1"/>
    <property type="molecule type" value="Genomic_DNA"/>
</dbReference>
<keyword evidence="1" id="KW-1133">Transmembrane helix</keyword>
<gene>
    <name evidence="2" type="ORF">WCY31_03490</name>
</gene>
<keyword evidence="1" id="KW-0812">Transmembrane</keyword>
<keyword evidence="1" id="KW-0472">Membrane</keyword>
<accession>A0ABZ3HB67</accession>
<evidence type="ECO:0000256" key="1">
    <source>
        <dbReference type="SAM" id="Phobius"/>
    </source>
</evidence>
<dbReference type="Proteomes" id="UP001447842">
    <property type="component" value="Chromosome"/>
</dbReference>
<evidence type="ECO:0000313" key="2">
    <source>
        <dbReference type="EMBL" id="XAU15770.1"/>
    </source>
</evidence>
<sequence>MGNKIEYKKALKKQIVTAIAALLLFLVLMYLSMQSSFGILQFSIIGMLSIGLMLTVLHAFKNQAKEAKCPHCETDLFEMTQVALSEKVEFNYCPTCGKHVEL</sequence>
<organism evidence="2 3">
    <name type="scientific">Sulfurimonas diazotrophicus</name>
    <dbReference type="NCBI Taxonomy" id="3131939"/>
    <lineage>
        <taxon>Bacteria</taxon>
        <taxon>Pseudomonadati</taxon>
        <taxon>Campylobacterota</taxon>
        <taxon>Epsilonproteobacteria</taxon>
        <taxon>Campylobacterales</taxon>
        <taxon>Sulfurimonadaceae</taxon>
        <taxon>Sulfurimonas</taxon>
    </lineage>
</organism>
<name>A0ABZ3HB67_9BACT</name>
<reference evidence="2 3" key="1">
    <citation type="submission" date="2024-03" db="EMBL/GenBank/DDBJ databases">
        <title>Sulfurimonas sp. HSL3-1.</title>
        <authorList>
            <person name="Wang S."/>
        </authorList>
    </citation>
    <scope>NUCLEOTIDE SEQUENCE [LARGE SCALE GENOMIC DNA]</scope>
    <source>
        <strain evidence="2 3">HSL3-1</strain>
    </source>
</reference>